<comment type="similarity">
    <text evidence="1">Belongs to the peptidase S33 family.</text>
</comment>
<dbReference type="RefSeq" id="WP_132822081.1">
    <property type="nucleotide sequence ID" value="NZ_SMKI01000663.1"/>
</dbReference>
<comment type="caution">
    <text evidence="5">The sequence shown here is derived from an EMBL/GenBank/DDBJ whole genome shotgun (WGS) entry which is preliminary data.</text>
</comment>
<accession>A0A4R4SIP0</accession>
<dbReference type="PANTHER" id="PTHR43248">
    <property type="entry name" value="2-SUCCINYL-6-HYDROXY-2,4-CYCLOHEXADIENE-1-CARBOXYLATE SYNTHASE"/>
    <property type="match status" value="1"/>
</dbReference>
<evidence type="ECO:0000313" key="6">
    <source>
        <dbReference type="Proteomes" id="UP000295345"/>
    </source>
</evidence>
<keyword evidence="3 5" id="KW-0378">Hydrolase</keyword>
<keyword evidence="2" id="KW-0732">Signal</keyword>
<dbReference type="OrthoDB" id="4498590at2"/>
<organism evidence="5 6">
    <name type="scientific">Streptomyces hainanensis</name>
    <dbReference type="NCBI Taxonomy" id="402648"/>
    <lineage>
        <taxon>Bacteria</taxon>
        <taxon>Bacillati</taxon>
        <taxon>Actinomycetota</taxon>
        <taxon>Actinomycetes</taxon>
        <taxon>Kitasatosporales</taxon>
        <taxon>Streptomycetaceae</taxon>
        <taxon>Streptomyces</taxon>
    </lineage>
</organism>
<proteinExistence type="inferred from homology"/>
<feature type="domain" description="Peptidase S33 tripeptidyl aminopeptidase-like C-terminal" evidence="4">
    <location>
        <begin position="370"/>
        <end position="474"/>
    </location>
</feature>
<gene>
    <name evidence="5" type="ORF">E1283_34310</name>
</gene>
<keyword evidence="6" id="KW-1185">Reference proteome</keyword>
<evidence type="ECO:0000256" key="2">
    <source>
        <dbReference type="ARBA" id="ARBA00022729"/>
    </source>
</evidence>
<dbReference type="PANTHER" id="PTHR43248:SF29">
    <property type="entry name" value="TRIPEPTIDYL AMINOPEPTIDASE"/>
    <property type="match status" value="1"/>
</dbReference>
<dbReference type="Gene3D" id="3.40.50.1820">
    <property type="entry name" value="alpha/beta hydrolase"/>
    <property type="match status" value="1"/>
</dbReference>
<evidence type="ECO:0000256" key="3">
    <source>
        <dbReference type="ARBA" id="ARBA00022801"/>
    </source>
</evidence>
<dbReference type="GO" id="GO:0016787">
    <property type="term" value="F:hydrolase activity"/>
    <property type="evidence" value="ECO:0007669"/>
    <property type="project" value="UniProtKB-KW"/>
</dbReference>
<dbReference type="InterPro" id="IPR013595">
    <property type="entry name" value="Pept_S33_TAP-like_C"/>
</dbReference>
<reference evidence="5 6" key="1">
    <citation type="submission" date="2019-03" db="EMBL/GenBank/DDBJ databases">
        <title>Draft genome sequences of novel Actinobacteria.</title>
        <authorList>
            <person name="Sahin N."/>
            <person name="Ay H."/>
            <person name="Saygin H."/>
        </authorList>
    </citation>
    <scope>NUCLEOTIDE SEQUENCE [LARGE SCALE GENOMIC DNA]</scope>
    <source>
        <strain evidence="5 6">DSM 41900</strain>
    </source>
</reference>
<dbReference type="SUPFAM" id="SSF53474">
    <property type="entry name" value="alpha/beta-Hydrolases"/>
    <property type="match status" value="1"/>
</dbReference>
<feature type="non-terminal residue" evidence="5">
    <location>
        <position position="1"/>
    </location>
</feature>
<dbReference type="InterPro" id="IPR029058">
    <property type="entry name" value="AB_hydrolase_fold"/>
</dbReference>
<dbReference type="InterPro" id="IPR051601">
    <property type="entry name" value="Serine_prot/Carboxylest_S33"/>
</dbReference>
<evidence type="ECO:0000313" key="5">
    <source>
        <dbReference type="EMBL" id="TDC62294.1"/>
    </source>
</evidence>
<sequence>RALRGWAAGAAERDDIYGLGGSREAVLATVDRIDAAAAEAPVPRDYDAPEDGETVGIAVVRRDAAGGEPLGSLVFNFGGPGGSGVAALPRSGERYRELNERYDLVSFDPRGVGASEGVVCRTDAETDAAAQRSNGPPVSEEEELSYLSRSYDYARACEDAAGPLLPHLTTADAARDLDLLRRALGDERLNYFGFSYGTKLGAVYAHLFPGSVGRTVLDAVVDPTRDVVQRALLQTAGFQSALDAYLAGTGGATGAAAYEEIDALLGELGERPLATDSGRRLTQGLAVTAILGSLYSEDSWPVLTEGLRQVEDDGRGDLLLAAAELYNGRDAQGRYRNTHTANTAINCADFASRPDVDDVRAHEAEFVAASPVFGRHLVWSLLDCAYWPVAGERDQPEVAAPGAGPILLVGTTGDPATPYVGAERMRDALGDGVGTLLTYEGEGHGGYQSGDACVVAAVNAYLLTGSAPGDGTVCP</sequence>
<name>A0A4R4SIP0_9ACTN</name>
<dbReference type="AlphaFoldDB" id="A0A4R4SIP0"/>
<evidence type="ECO:0000256" key="1">
    <source>
        <dbReference type="ARBA" id="ARBA00010088"/>
    </source>
</evidence>
<dbReference type="Proteomes" id="UP000295345">
    <property type="component" value="Unassembled WGS sequence"/>
</dbReference>
<protein>
    <submittedName>
        <fullName evidence="5">Alpha/beta hydrolase</fullName>
    </submittedName>
</protein>
<evidence type="ECO:0000259" key="4">
    <source>
        <dbReference type="Pfam" id="PF08386"/>
    </source>
</evidence>
<dbReference type="Pfam" id="PF08386">
    <property type="entry name" value="Abhydrolase_4"/>
    <property type="match status" value="1"/>
</dbReference>
<dbReference type="EMBL" id="SMKI01000663">
    <property type="protein sequence ID" value="TDC62294.1"/>
    <property type="molecule type" value="Genomic_DNA"/>
</dbReference>